<evidence type="ECO:0000256" key="5">
    <source>
        <dbReference type="ARBA" id="ARBA00022490"/>
    </source>
</evidence>
<gene>
    <name evidence="10" type="ORF">BOO69_08610</name>
</gene>
<dbReference type="EMBL" id="CP018076">
    <property type="protein sequence ID" value="APE43468.1"/>
    <property type="molecule type" value="Genomic_DNA"/>
</dbReference>
<evidence type="ECO:0000256" key="3">
    <source>
        <dbReference type="ARBA" id="ARBA00011738"/>
    </source>
</evidence>
<dbReference type="STRING" id="1917485.BOO69_08610"/>
<dbReference type="GO" id="GO:0030643">
    <property type="term" value="P:intracellular phosphate ion homeostasis"/>
    <property type="evidence" value="ECO:0007669"/>
    <property type="project" value="InterPro"/>
</dbReference>
<proteinExistence type="inferred from homology"/>
<dbReference type="PANTHER" id="PTHR42930">
    <property type="entry name" value="PHOSPHATE-SPECIFIC TRANSPORT SYSTEM ACCESSORY PROTEIN PHOU"/>
    <property type="match status" value="1"/>
</dbReference>
<dbReference type="Proteomes" id="UP000181897">
    <property type="component" value="Chromosome"/>
</dbReference>
<comment type="function">
    <text evidence="7 8">Plays a role in the regulation of phosphate uptake.</text>
</comment>
<dbReference type="InterPro" id="IPR026022">
    <property type="entry name" value="PhoU_dom"/>
</dbReference>
<dbReference type="GO" id="GO:0006817">
    <property type="term" value="P:phosphate ion transport"/>
    <property type="evidence" value="ECO:0007669"/>
    <property type="project" value="UniProtKB-KW"/>
</dbReference>
<evidence type="ECO:0000313" key="10">
    <source>
        <dbReference type="EMBL" id="APE43468.1"/>
    </source>
</evidence>
<comment type="similarity">
    <text evidence="2 8">Belongs to the PhoU family.</text>
</comment>
<keyword evidence="11" id="KW-1185">Reference proteome</keyword>
<evidence type="ECO:0000256" key="7">
    <source>
        <dbReference type="ARBA" id="ARBA00056181"/>
    </source>
</evidence>
<keyword evidence="6 8" id="KW-0592">Phosphate transport</keyword>
<dbReference type="InterPro" id="IPR028366">
    <property type="entry name" value="PhoU"/>
</dbReference>
<name>A0A1J0WGK6_9RHOB</name>
<organism evidence="10 11">
    <name type="scientific">Sulfitobacter alexandrii</name>
    <dbReference type="NCBI Taxonomy" id="1917485"/>
    <lineage>
        <taxon>Bacteria</taxon>
        <taxon>Pseudomonadati</taxon>
        <taxon>Pseudomonadota</taxon>
        <taxon>Alphaproteobacteria</taxon>
        <taxon>Rhodobacterales</taxon>
        <taxon>Roseobacteraceae</taxon>
        <taxon>Sulfitobacter</taxon>
    </lineage>
</organism>
<evidence type="ECO:0000313" key="11">
    <source>
        <dbReference type="Proteomes" id="UP000181897"/>
    </source>
</evidence>
<dbReference type="FunFam" id="1.20.58.220:FF:000004">
    <property type="entry name" value="Phosphate-specific transport system accessory protein PhoU"/>
    <property type="match status" value="1"/>
</dbReference>
<evidence type="ECO:0000256" key="1">
    <source>
        <dbReference type="ARBA" id="ARBA00004496"/>
    </source>
</evidence>
<dbReference type="OrthoDB" id="9814256at2"/>
<dbReference type="AlphaFoldDB" id="A0A1J0WGK6"/>
<feature type="domain" description="PhoU" evidence="9">
    <location>
        <begin position="125"/>
        <end position="210"/>
    </location>
</feature>
<feature type="domain" description="PhoU" evidence="9">
    <location>
        <begin position="21"/>
        <end position="109"/>
    </location>
</feature>
<dbReference type="GO" id="GO:0045936">
    <property type="term" value="P:negative regulation of phosphate metabolic process"/>
    <property type="evidence" value="ECO:0007669"/>
    <property type="project" value="InterPro"/>
</dbReference>
<dbReference type="RefSeq" id="WP_071971801.1">
    <property type="nucleotide sequence ID" value="NZ_CP018076.1"/>
</dbReference>
<keyword evidence="5 8" id="KW-0963">Cytoplasm</keyword>
<dbReference type="Gene3D" id="1.20.58.220">
    <property type="entry name" value="Phosphate transport system protein phou homolog 2, domain 2"/>
    <property type="match status" value="2"/>
</dbReference>
<dbReference type="InterPro" id="IPR038078">
    <property type="entry name" value="PhoU-like_sf"/>
</dbReference>
<dbReference type="Pfam" id="PF01895">
    <property type="entry name" value="PhoU"/>
    <property type="match status" value="2"/>
</dbReference>
<keyword evidence="4 8" id="KW-0813">Transport</keyword>
<dbReference type="SUPFAM" id="SSF109755">
    <property type="entry name" value="PhoU-like"/>
    <property type="match status" value="1"/>
</dbReference>
<comment type="subcellular location">
    <subcellularLocation>
        <location evidence="1 8">Cytoplasm</location>
    </subcellularLocation>
</comment>
<dbReference type="PANTHER" id="PTHR42930:SF3">
    <property type="entry name" value="PHOSPHATE-SPECIFIC TRANSPORT SYSTEM ACCESSORY PROTEIN PHOU"/>
    <property type="match status" value="1"/>
</dbReference>
<evidence type="ECO:0000256" key="4">
    <source>
        <dbReference type="ARBA" id="ARBA00022448"/>
    </source>
</evidence>
<evidence type="ECO:0000259" key="9">
    <source>
        <dbReference type="Pfam" id="PF01895"/>
    </source>
</evidence>
<comment type="subunit">
    <text evidence="3 8">Homodimer.</text>
</comment>
<evidence type="ECO:0000256" key="2">
    <source>
        <dbReference type="ARBA" id="ARBA00008107"/>
    </source>
</evidence>
<evidence type="ECO:0000256" key="8">
    <source>
        <dbReference type="PIRNR" id="PIRNR003107"/>
    </source>
</evidence>
<dbReference type="KEGG" id="suam:BOO69_08610"/>
<evidence type="ECO:0000256" key="6">
    <source>
        <dbReference type="ARBA" id="ARBA00022592"/>
    </source>
</evidence>
<dbReference type="NCBIfam" id="TIGR02135">
    <property type="entry name" value="phoU_full"/>
    <property type="match status" value="1"/>
</dbReference>
<sequence length="235" mass="26249">MQDQHIASAFDRDLESVQAQIMKMGGLVEDSIRNAALSLESRDEEMAEQVRAGDRAIDELENLINESAARVIALRAPTAIDLRLILSVIKISANLERIGDYAKNMAKRTGVLSQMQPVNDSAGAIRRMARTVETMLKDALDAYIQRDAELAADIIERDQDVDQMYNALFREFLTFMMEDPRNITACMHLHFIAKNVERMGDLVTSIAEQVIYLVTGDHPDEERPKADHTSTTAGA</sequence>
<dbReference type="PIRSF" id="PIRSF003107">
    <property type="entry name" value="PhoU"/>
    <property type="match status" value="1"/>
</dbReference>
<protein>
    <recommendedName>
        <fullName evidence="8">Phosphate-specific transport system accessory protein PhoU</fullName>
    </recommendedName>
</protein>
<reference evidence="10 11" key="1">
    <citation type="submission" date="2016-11" db="EMBL/GenBank/DDBJ databases">
        <title>Complete genome sequence of Sulfitobacter sp. AM1-D1, a toxic bacteria associated with marine dinoflagellate Alexandrium minutum in East China Sea.</title>
        <authorList>
            <person name="Yang Q."/>
            <person name="Zhang X."/>
            <person name="Tian X."/>
        </authorList>
    </citation>
    <scope>NUCLEOTIDE SEQUENCE [LARGE SCALE GENOMIC DNA]</scope>
    <source>
        <strain evidence="10 11">AM1-D1</strain>
    </source>
</reference>
<dbReference type="GO" id="GO:0005737">
    <property type="term" value="C:cytoplasm"/>
    <property type="evidence" value="ECO:0007669"/>
    <property type="project" value="UniProtKB-SubCell"/>
</dbReference>
<accession>A0A1J0WGK6</accession>